<reference evidence="9" key="2">
    <citation type="submission" date="2017-10" db="EMBL/GenBank/DDBJ databases">
        <title>Ladona fulva Genome sequencing and assembly.</title>
        <authorList>
            <person name="Murali S."/>
            <person name="Richards S."/>
            <person name="Bandaranaike D."/>
            <person name="Bellair M."/>
            <person name="Blankenburg K."/>
            <person name="Chao H."/>
            <person name="Dinh H."/>
            <person name="Doddapaneni H."/>
            <person name="Dugan-Rocha S."/>
            <person name="Elkadiri S."/>
            <person name="Gnanaolivu R."/>
            <person name="Hernandez B."/>
            <person name="Skinner E."/>
            <person name="Javaid M."/>
            <person name="Lee S."/>
            <person name="Li M."/>
            <person name="Ming W."/>
            <person name="Munidasa M."/>
            <person name="Muniz J."/>
            <person name="Nguyen L."/>
            <person name="Hughes D."/>
            <person name="Osuji N."/>
            <person name="Pu L.-L."/>
            <person name="Puazo M."/>
            <person name="Qu C."/>
            <person name="Quiroz J."/>
            <person name="Raj R."/>
            <person name="Weissenberger G."/>
            <person name="Xin Y."/>
            <person name="Zou X."/>
            <person name="Han Y."/>
            <person name="Worley K."/>
            <person name="Muzny D."/>
            <person name="Gibbs R."/>
        </authorList>
    </citation>
    <scope>NUCLEOTIDE SEQUENCE</scope>
    <source>
        <strain evidence="9">Sampled in the wild</strain>
    </source>
</reference>
<dbReference type="Gene3D" id="1.20.1560.10">
    <property type="entry name" value="ABC transporter type 1, transmembrane domain"/>
    <property type="match status" value="1"/>
</dbReference>
<evidence type="ECO:0000256" key="7">
    <source>
        <dbReference type="SAM" id="Phobius"/>
    </source>
</evidence>
<keyword evidence="5 7" id="KW-1133">Transmembrane helix</keyword>
<dbReference type="GO" id="GO:0005524">
    <property type="term" value="F:ATP binding"/>
    <property type="evidence" value="ECO:0007669"/>
    <property type="project" value="UniProtKB-KW"/>
</dbReference>
<keyword evidence="6 7" id="KW-0472">Membrane</keyword>
<organism evidence="9 10">
    <name type="scientific">Ladona fulva</name>
    <name type="common">Scarce chaser dragonfly</name>
    <name type="synonym">Libellula fulva</name>
    <dbReference type="NCBI Taxonomy" id="123851"/>
    <lineage>
        <taxon>Eukaryota</taxon>
        <taxon>Metazoa</taxon>
        <taxon>Ecdysozoa</taxon>
        <taxon>Arthropoda</taxon>
        <taxon>Hexapoda</taxon>
        <taxon>Insecta</taxon>
        <taxon>Pterygota</taxon>
        <taxon>Palaeoptera</taxon>
        <taxon>Odonata</taxon>
        <taxon>Epiprocta</taxon>
        <taxon>Anisoptera</taxon>
        <taxon>Libelluloidea</taxon>
        <taxon>Libellulidae</taxon>
        <taxon>Ladona</taxon>
    </lineage>
</organism>
<keyword evidence="10" id="KW-1185">Reference proteome</keyword>
<evidence type="ECO:0000256" key="6">
    <source>
        <dbReference type="ARBA" id="ARBA00023136"/>
    </source>
</evidence>
<keyword evidence="1" id="KW-0813">Transport</keyword>
<evidence type="ECO:0000256" key="2">
    <source>
        <dbReference type="ARBA" id="ARBA00022692"/>
    </source>
</evidence>
<reference evidence="9" key="1">
    <citation type="submission" date="2013-04" db="EMBL/GenBank/DDBJ databases">
        <authorList>
            <person name="Qu J."/>
            <person name="Murali S.C."/>
            <person name="Bandaranaike D."/>
            <person name="Bellair M."/>
            <person name="Blankenburg K."/>
            <person name="Chao H."/>
            <person name="Dinh H."/>
            <person name="Doddapaneni H."/>
            <person name="Downs B."/>
            <person name="Dugan-Rocha S."/>
            <person name="Elkadiri S."/>
            <person name="Gnanaolivu R.D."/>
            <person name="Hernandez B."/>
            <person name="Javaid M."/>
            <person name="Jayaseelan J.C."/>
            <person name="Lee S."/>
            <person name="Li M."/>
            <person name="Ming W."/>
            <person name="Munidasa M."/>
            <person name="Muniz J."/>
            <person name="Nguyen L."/>
            <person name="Ongeri F."/>
            <person name="Osuji N."/>
            <person name="Pu L.-L."/>
            <person name="Puazo M."/>
            <person name="Qu C."/>
            <person name="Quiroz J."/>
            <person name="Raj R."/>
            <person name="Weissenberger G."/>
            <person name="Xin Y."/>
            <person name="Zou X."/>
            <person name="Han Y."/>
            <person name="Richards S."/>
            <person name="Worley K."/>
            <person name="Muzny D."/>
            <person name="Gibbs R."/>
        </authorList>
    </citation>
    <scope>NUCLEOTIDE SEQUENCE</scope>
    <source>
        <strain evidence="9">Sampled in the wild</strain>
    </source>
</reference>
<evidence type="ECO:0000256" key="1">
    <source>
        <dbReference type="ARBA" id="ARBA00022448"/>
    </source>
</evidence>
<dbReference type="InterPro" id="IPR011527">
    <property type="entry name" value="ABC1_TM_dom"/>
</dbReference>
<dbReference type="EMBL" id="KZ309098">
    <property type="protein sequence ID" value="KAG8236971.1"/>
    <property type="molecule type" value="Genomic_DNA"/>
</dbReference>
<dbReference type="PANTHER" id="PTHR24223:SF330">
    <property type="entry name" value="ATP-BINDING CASSETTE SUB-FAMILY C MEMBER 10"/>
    <property type="match status" value="1"/>
</dbReference>
<dbReference type="Proteomes" id="UP000792457">
    <property type="component" value="Unassembled WGS sequence"/>
</dbReference>
<dbReference type="InterPro" id="IPR050173">
    <property type="entry name" value="ABC_transporter_C-like"/>
</dbReference>
<proteinExistence type="predicted"/>
<feature type="transmembrane region" description="Helical" evidence="7">
    <location>
        <begin position="201"/>
        <end position="220"/>
    </location>
</feature>
<protein>
    <recommendedName>
        <fullName evidence="8">ABC transmembrane type-1 domain-containing protein</fullName>
    </recommendedName>
</protein>
<dbReference type="AlphaFoldDB" id="A0A8K0KKJ6"/>
<evidence type="ECO:0000256" key="3">
    <source>
        <dbReference type="ARBA" id="ARBA00022741"/>
    </source>
</evidence>
<evidence type="ECO:0000313" key="9">
    <source>
        <dbReference type="EMBL" id="KAG8236971.1"/>
    </source>
</evidence>
<evidence type="ECO:0000313" key="10">
    <source>
        <dbReference type="Proteomes" id="UP000792457"/>
    </source>
</evidence>
<comment type="caution">
    <text evidence="9">The sequence shown here is derived from an EMBL/GenBank/DDBJ whole genome shotgun (WGS) entry which is preliminary data.</text>
</comment>
<gene>
    <name evidence="9" type="ORF">J437_LFUL016542</name>
</gene>
<accession>A0A8K0KKJ6</accession>
<dbReference type="Pfam" id="PF00664">
    <property type="entry name" value="ABC_membrane"/>
    <property type="match status" value="1"/>
</dbReference>
<dbReference type="PANTHER" id="PTHR24223">
    <property type="entry name" value="ATP-BINDING CASSETTE SUB-FAMILY C"/>
    <property type="match status" value="1"/>
</dbReference>
<feature type="transmembrane region" description="Helical" evidence="7">
    <location>
        <begin position="24"/>
        <end position="51"/>
    </location>
</feature>
<dbReference type="GO" id="GO:0016020">
    <property type="term" value="C:membrane"/>
    <property type="evidence" value="ECO:0007669"/>
    <property type="project" value="InterPro"/>
</dbReference>
<keyword evidence="3" id="KW-0547">Nucleotide-binding</keyword>
<dbReference type="GO" id="GO:0140359">
    <property type="term" value="F:ABC-type transporter activity"/>
    <property type="evidence" value="ECO:0007669"/>
    <property type="project" value="InterPro"/>
</dbReference>
<evidence type="ECO:0000256" key="5">
    <source>
        <dbReference type="ARBA" id="ARBA00022989"/>
    </source>
</evidence>
<evidence type="ECO:0000259" key="8">
    <source>
        <dbReference type="PROSITE" id="PS50929"/>
    </source>
</evidence>
<feature type="domain" description="ABC transmembrane type-1" evidence="8">
    <location>
        <begin position="21"/>
        <end position="91"/>
    </location>
</feature>
<keyword evidence="2 7" id="KW-0812">Transmembrane</keyword>
<keyword evidence="4" id="KW-0067">ATP-binding</keyword>
<dbReference type="OrthoDB" id="6500128at2759"/>
<dbReference type="SUPFAM" id="SSF90123">
    <property type="entry name" value="ABC transporter transmembrane region"/>
    <property type="match status" value="1"/>
</dbReference>
<name>A0A8K0KKJ6_LADFU</name>
<dbReference type="InterPro" id="IPR036640">
    <property type="entry name" value="ABC1_TM_sf"/>
</dbReference>
<dbReference type="PROSITE" id="PS50929">
    <property type="entry name" value="ABC_TM1F"/>
    <property type="match status" value="1"/>
</dbReference>
<evidence type="ECO:0000256" key="4">
    <source>
        <dbReference type="ARBA" id="ARBA00022840"/>
    </source>
</evidence>
<sequence>MVLRDWITLLVNTFHQGNGGMPTLSAVVVTVYGIPWLVLILLPLIPLYYWLQRCYRMTSRELKRLSSITLSPLYTHFNETLQGLKIIRAFCSVSRKSSRKSFVRSDRVKQRKRQRNRYKVPEKESRASTSAKKLRIADTCFDVDSSIAYRILNFFVVFSAISDCIKCRKFKLENEEYLESNQKAQLASQAAGQWLSLRIQMIGVVVVSGIGLISVIQHQFSVANPVN</sequence>